<sequence>MKQGYKNIFRAEDLEQFRNELATMDRIAKLMGDIDTMPKNYRIQKKTINVTPLYDLPVFYPCNDGKYRYPCSDGKWRTYDEIVDEAAHGQHQGTLALPQQAQQTQQNAPRGIVANIRAAVAKA</sequence>
<protein>
    <submittedName>
        <fullName evidence="1">Uncharacterized protein</fullName>
    </submittedName>
</protein>
<reference evidence="1" key="1">
    <citation type="journal article" date="2021" name="Proc. Natl. Acad. Sci. U.S.A.">
        <title>A Catalog of Tens of Thousands of Viruses from Human Metagenomes Reveals Hidden Associations with Chronic Diseases.</title>
        <authorList>
            <person name="Tisza M.J."/>
            <person name="Buck C.B."/>
        </authorList>
    </citation>
    <scope>NUCLEOTIDE SEQUENCE</scope>
    <source>
        <strain evidence="1">CtCOj19</strain>
    </source>
</reference>
<name>A0A8S5M6U9_9CAUD</name>
<evidence type="ECO:0000313" key="1">
    <source>
        <dbReference type="EMBL" id="DAD77707.1"/>
    </source>
</evidence>
<dbReference type="EMBL" id="BK014831">
    <property type="protein sequence ID" value="DAD77707.1"/>
    <property type="molecule type" value="Genomic_DNA"/>
</dbReference>
<proteinExistence type="predicted"/>
<organism evidence="1">
    <name type="scientific">Siphoviridae sp. ctCOj19</name>
    <dbReference type="NCBI Taxonomy" id="2826193"/>
    <lineage>
        <taxon>Viruses</taxon>
        <taxon>Duplodnaviria</taxon>
        <taxon>Heunggongvirae</taxon>
        <taxon>Uroviricota</taxon>
        <taxon>Caudoviricetes</taxon>
    </lineage>
</organism>
<accession>A0A8S5M6U9</accession>